<keyword evidence="4" id="KW-1000">Mitochondrion outer membrane</keyword>
<dbReference type="Proteomes" id="UP000663880">
    <property type="component" value="Unassembled WGS sequence"/>
</dbReference>
<reference evidence="8" key="1">
    <citation type="submission" date="2021-02" db="EMBL/GenBank/DDBJ databases">
        <authorList>
            <person name="Steward A R."/>
        </authorList>
    </citation>
    <scope>NUCLEOTIDE SEQUENCE</scope>
</reference>
<evidence type="ECO:0000256" key="6">
    <source>
        <dbReference type="ARBA" id="ARBA00023128"/>
    </source>
</evidence>
<evidence type="ECO:0008006" key="10">
    <source>
        <dbReference type="Google" id="ProtNLM"/>
    </source>
</evidence>
<keyword evidence="7" id="KW-0472">Membrane</keyword>
<evidence type="ECO:0000313" key="9">
    <source>
        <dbReference type="Proteomes" id="UP000663880"/>
    </source>
</evidence>
<accession>A0A821NJC9</accession>
<evidence type="ECO:0000256" key="2">
    <source>
        <dbReference type="ARBA" id="ARBA00008969"/>
    </source>
</evidence>
<evidence type="ECO:0000256" key="4">
    <source>
        <dbReference type="ARBA" id="ARBA00022787"/>
    </source>
</evidence>
<dbReference type="GO" id="GO:0005741">
    <property type="term" value="C:mitochondrial outer membrane"/>
    <property type="evidence" value="ECO:0007669"/>
    <property type="project" value="UniProtKB-SubCell"/>
</dbReference>
<dbReference type="AlphaFoldDB" id="A0A821NJC9"/>
<keyword evidence="9" id="KW-1185">Reference proteome</keyword>
<dbReference type="EMBL" id="CAJOBZ010000004">
    <property type="protein sequence ID" value="CAF4785262.1"/>
    <property type="molecule type" value="Genomic_DNA"/>
</dbReference>
<gene>
    <name evidence="8" type="ORF">PMACD_LOCUS2567</name>
</gene>
<dbReference type="PANTHER" id="PTHR21508">
    <property type="entry name" value="MITOGUARDIN"/>
    <property type="match status" value="1"/>
</dbReference>
<comment type="caution">
    <text evidence="8">The sequence shown here is derived from an EMBL/GenBank/DDBJ whole genome shotgun (WGS) entry which is preliminary data.</text>
</comment>
<dbReference type="PANTHER" id="PTHR21508:SF5">
    <property type="entry name" value="MITOGUARDIN"/>
    <property type="match status" value="1"/>
</dbReference>
<organism evidence="8 9">
    <name type="scientific">Pieris macdunnoughi</name>
    <dbReference type="NCBI Taxonomy" id="345717"/>
    <lineage>
        <taxon>Eukaryota</taxon>
        <taxon>Metazoa</taxon>
        <taxon>Ecdysozoa</taxon>
        <taxon>Arthropoda</taxon>
        <taxon>Hexapoda</taxon>
        <taxon>Insecta</taxon>
        <taxon>Pterygota</taxon>
        <taxon>Neoptera</taxon>
        <taxon>Endopterygota</taxon>
        <taxon>Lepidoptera</taxon>
        <taxon>Glossata</taxon>
        <taxon>Ditrysia</taxon>
        <taxon>Papilionoidea</taxon>
        <taxon>Pieridae</taxon>
        <taxon>Pierinae</taxon>
        <taxon>Pieris</taxon>
    </lineage>
</organism>
<dbReference type="InterPro" id="IPR019392">
    <property type="entry name" value="Miga"/>
</dbReference>
<comment type="subcellular location">
    <subcellularLocation>
        <location evidence="1">Mitochondrion outer membrane</location>
    </subcellularLocation>
</comment>
<protein>
    <recommendedName>
        <fullName evidence="10">Mitoguardin</fullName>
    </recommendedName>
</protein>
<sequence>MEALETSINYWEDALAAFSVNARGGGAGTLALTSPEEAEFCREIQDLLQNAYLLQERCELLFLDQRSVLFRSESGGGEGSGRARLLSHTHTVSDHTRKEHHSSAESFASAEDQVADLRDFDDLADSLPEIESLELYQMALKQLETGIPYRTLRTEVLQCNTDSEFLCKLHCLRVALRSVFREAASWAWFVDAGRQVLTDLLLFADKEPKEFLIAYEEMVTWTTDAANWPIIESELTSKGVKVLTFYDVVLDFILLDAFEDLASPPASVLAVVRNRWLSDGFKETALTTAVWSVIKAKRRYLQYPDGFMAHFYSISEHLLPVLVWGFLGPRERLRDVCESFQSEIVGFISDLFSFQKSRYTNVEDLAADIMQHARTRAVNITDKLSERI</sequence>
<keyword evidence="6" id="KW-0496">Mitochondrion</keyword>
<proteinExistence type="inferred from homology"/>
<evidence type="ECO:0000256" key="5">
    <source>
        <dbReference type="ARBA" id="ARBA00022989"/>
    </source>
</evidence>
<keyword evidence="5" id="KW-1133">Transmembrane helix</keyword>
<name>A0A821NJC9_9NEOP</name>
<dbReference type="GO" id="GO:0008053">
    <property type="term" value="P:mitochondrial fusion"/>
    <property type="evidence" value="ECO:0007669"/>
    <property type="project" value="InterPro"/>
</dbReference>
<evidence type="ECO:0000313" key="8">
    <source>
        <dbReference type="EMBL" id="CAF4785262.1"/>
    </source>
</evidence>
<evidence type="ECO:0000256" key="3">
    <source>
        <dbReference type="ARBA" id="ARBA00022692"/>
    </source>
</evidence>
<evidence type="ECO:0000256" key="7">
    <source>
        <dbReference type="ARBA" id="ARBA00023136"/>
    </source>
</evidence>
<keyword evidence="3" id="KW-0812">Transmembrane</keyword>
<dbReference type="OrthoDB" id="8880065at2759"/>
<comment type="similarity">
    <text evidence="2">Belongs to the mitoguardin family.</text>
</comment>
<dbReference type="Pfam" id="PF10265">
    <property type="entry name" value="Miga"/>
    <property type="match status" value="1"/>
</dbReference>
<evidence type="ECO:0000256" key="1">
    <source>
        <dbReference type="ARBA" id="ARBA00004294"/>
    </source>
</evidence>